<accession>A0A6P2V1K2</accession>
<dbReference type="Proteomes" id="UP000494110">
    <property type="component" value="Unassembled WGS sequence"/>
</dbReference>
<evidence type="ECO:0000313" key="2">
    <source>
        <dbReference type="Proteomes" id="UP000494110"/>
    </source>
</evidence>
<dbReference type="EMBL" id="CABVQN010000004">
    <property type="protein sequence ID" value="VWC81929.1"/>
    <property type="molecule type" value="Genomic_DNA"/>
</dbReference>
<protein>
    <submittedName>
        <fullName evidence="1">Uncharacterized protein</fullName>
    </submittedName>
</protein>
<dbReference type="AlphaFoldDB" id="A0A6P2V1K2"/>
<sequence length="65" mass="6968">MEKVFVYNYLVGTKVAPLRLGAGVRPEGPFERVVTRQPYINAPSKACAVAAAGYPAKISVSMVVE</sequence>
<evidence type="ECO:0000313" key="1">
    <source>
        <dbReference type="EMBL" id="VWC81929.1"/>
    </source>
</evidence>
<organism evidence="1 2">
    <name type="scientific">Burkholderia lata (strain ATCC 17760 / DSM 23089 / LMG 22485 / NCIMB 9086 / R18194 / 383)</name>
    <dbReference type="NCBI Taxonomy" id="482957"/>
    <lineage>
        <taxon>Bacteria</taxon>
        <taxon>Pseudomonadati</taxon>
        <taxon>Pseudomonadota</taxon>
        <taxon>Betaproteobacteria</taxon>
        <taxon>Burkholderiales</taxon>
        <taxon>Burkholderiaceae</taxon>
        <taxon>Burkholderia</taxon>
        <taxon>Burkholderia cepacia complex</taxon>
    </lineage>
</organism>
<name>A0A6P2V1K2_BURL3</name>
<gene>
    <name evidence="1" type="ORF">BLA39750_01264</name>
</gene>
<reference evidence="1 2" key="1">
    <citation type="submission" date="2019-09" db="EMBL/GenBank/DDBJ databases">
        <authorList>
            <person name="Depoorter E."/>
        </authorList>
    </citation>
    <scope>NUCLEOTIDE SEQUENCE [LARGE SCALE GENOMIC DNA]</scope>
    <source>
        <strain evidence="1">R-39750</strain>
    </source>
</reference>
<proteinExistence type="predicted"/>